<gene>
    <name evidence="2" type="ORF">S101447_02334</name>
</gene>
<evidence type="ECO:0000256" key="1">
    <source>
        <dbReference type="SAM" id="Phobius"/>
    </source>
</evidence>
<reference evidence="2 3" key="1">
    <citation type="submission" date="2017-05" db="EMBL/GenBank/DDBJ databases">
        <title>Genome sequence of Acetobacter pasteurianus subsp. ascendens strain SRCM101447.</title>
        <authorList>
            <person name="Cho S.H."/>
        </authorList>
    </citation>
    <scope>NUCLEOTIDE SEQUENCE [LARGE SCALE GENOMIC DNA]</scope>
    <source>
        <strain evidence="2 3">SRCM101447</strain>
    </source>
</reference>
<accession>A0A1Y0UZS5</accession>
<evidence type="ECO:0000313" key="3">
    <source>
        <dbReference type="Proteomes" id="UP000195633"/>
    </source>
</evidence>
<dbReference type="Proteomes" id="UP000195633">
    <property type="component" value="Chromosome"/>
</dbReference>
<sequence>MMGDLERIIFFIPVVYMGLYLIAYRYGRRWFP</sequence>
<dbReference type="AlphaFoldDB" id="A0A1Y0UZS5"/>
<evidence type="ECO:0000313" key="2">
    <source>
        <dbReference type="EMBL" id="ARW11380.1"/>
    </source>
</evidence>
<keyword evidence="1" id="KW-0472">Membrane</keyword>
<proteinExistence type="predicted"/>
<keyword evidence="1" id="KW-0812">Transmembrane</keyword>
<organism evidence="2 3">
    <name type="scientific">Acetobacter ascendens</name>
    <dbReference type="NCBI Taxonomy" id="481146"/>
    <lineage>
        <taxon>Bacteria</taxon>
        <taxon>Pseudomonadati</taxon>
        <taxon>Pseudomonadota</taxon>
        <taxon>Alphaproteobacteria</taxon>
        <taxon>Acetobacterales</taxon>
        <taxon>Acetobacteraceae</taxon>
        <taxon>Acetobacter</taxon>
    </lineage>
</organism>
<feature type="transmembrane region" description="Helical" evidence="1">
    <location>
        <begin position="7"/>
        <end position="26"/>
    </location>
</feature>
<name>A0A1Y0UZS5_9PROT</name>
<keyword evidence="1" id="KW-1133">Transmembrane helix</keyword>
<dbReference type="EMBL" id="CP021524">
    <property type="protein sequence ID" value="ARW11380.1"/>
    <property type="molecule type" value="Genomic_DNA"/>
</dbReference>
<protein>
    <submittedName>
        <fullName evidence="2">Uncharacterized protein</fullName>
    </submittedName>
</protein>